<comment type="caution">
    <text evidence="2">The sequence shown here is derived from an EMBL/GenBank/DDBJ whole genome shotgun (WGS) entry which is preliminary data.</text>
</comment>
<organism evidence="2 3">
    <name type="scientific">Aduncisulcus paluster</name>
    <dbReference type="NCBI Taxonomy" id="2918883"/>
    <lineage>
        <taxon>Eukaryota</taxon>
        <taxon>Metamonada</taxon>
        <taxon>Carpediemonas-like organisms</taxon>
        <taxon>Aduncisulcus</taxon>
    </lineage>
</organism>
<sequence length="338" mass="38964">EQTKLQEAEEIKRKQRLDKDIESSRSLSVSKLKRFARDSAIDDLFPSSPIHILHITPLYDLYTTVNTKVEEYVRGLGLSVMEWSRKSKEETVKKCEAFAKREAKAFLDSKVRDLDAFFTDMSTKSDKDPIQKFLKDRESRVYTDIEKKEMEKKRTERKSPMEIEKLSKNRKPSDEFLSHSRRMLLIDSVVECVTTSALDGYRAAWERKGHSKEVGTFCLEHLRSSSVKSSGKYEAPSHLSDPEKEMFNSLPISLQAMCYGHSVEKSVLKELEFTSMMFKNDDQQSADTAVHIADVLVEHLLLDTVVRVSEVCKLKEIDGIEDFADTMEKELEEEKSKI</sequence>
<gene>
    <name evidence="2" type="ORF">ADUPG1_000096</name>
</gene>
<evidence type="ECO:0000256" key="1">
    <source>
        <dbReference type="SAM" id="MobiDB-lite"/>
    </source>
</evidence>
<evidence type="ECO:0000313" key="2">
    <source>
        <dbReference type="EMBL" id="GKT27584.1"/>
    </source>
</evidence>
<evidence type="ECO:0000313" key="3">
    <source>
        <dbReference type="Proteomes" id="UP001057375"/>
    </source>
</evidence>
<dbReference type="Proteomes" id="UP001057375">
    <property type="component" value="Unassembled WGS sequence"/>
</dbReference>
<dbReference type="EMBL" id="BQXS01000030">
    <property type="protein sequence ID" value="GKT27584.1"/>
    <property type="molecule type" value="Genomic_DNA"/>
</dbReference>
<proteinExistence type="predicted"/>
<reference evidence="2" key="1">
    <citation type="submission" date="2022-03" db="EMBL/GenBank/DDBJ databases">
        <title>Draft genome sequence of Aduncisulcus paluster, a free-living microaerophilic Fornicata.</title>
        <authorList>
            <person name="Yuyama I."/>
            <person name="Kume K."/>
            <person name="Tamura T."/>
            <person name="Inagaki Y."/>
            <person name="Hashimoto T."/>
        </authorList>
    </citation>
    <scope>NUCLEOTIDE SEQUENCE</scope>
    <source>
        <strain evidence="2">NY0171</strain>
    </source>
</reference>
<protein>
    <submittedName>
        <fullName evidence="2">Uncharacterized protein</fullName>
    </submittedName>
</protein>
<accession>A0ABQ5K4T3</accession>
<keyword evidence="3" id="KW-1185">Reference proteome</keyword>
<feature type="region of interest" description="Disordered" evidence="1">
    <location>
        <begin position="149"/>
        <end position="172"/>
    </location>
</feature>
<feature type="non-terminal residue" evidence="2">
    <location>
        <position position="1"/>
    </location>
</feature>
<name>A0ABQ5K4T3_9EUKA</name>